<dbReference type="Pfam" id="PF07690">
    <property type="entry name" value="MFS_1"/>
    <property type="match status" value="1"/>
</dbReference>
<feature type="transmembrane region" description="Helical" evidence="6">
    <location>
        <begin position="268"/>
        <end position="286"/>
    </location>
</feature>
<dbReference type="AlphaFoldDB" id="A0A0D3K8K1"/>
<keyword evidence="3 6" id="KW-0812">Transmembrane</keyword>
<sequence length="349" mass="36488">MSYVRTDNSDDLTGSPMGIPVGTPHSHAQSHATIGEALRFAGGFGRFQWRVLGATIFVWQCNCFCALLPVLLLPRLETEWALSDADLALVNSAYFVGQFWGQLLVGPASDRFGRRACVCLLVPASYLSGLAHFACGQLKQLVAVRAVSGAVSGGMVIAVSVVAMELCPADRRAFVTSVGFAVGWVGGLLLLVGVDWLAADRPWQWLAVAGLLALSGFAWCASTIAYYGIVLWPISLGDGLRLQTTLGALIELPVYVAVPLLSRRLGPRITWVIFLAFAAAVCNDAFPTAARGFGVAVASCCGRVGSVLAPLIVNLMPEEGGSRMAALATLAGGGALAAFGLSRAASEAS</sequence>
<dbReference type="Proteomes" id="UP000013827">
    <property type="component" value="Unassembled WGS sequence"/>
</dbReference>
<evidence type="ECO:0000256" key="4">
    <source>
        <dbReference type="ARBA" id="ARBA00022989"/>
    </source>
</evidence>
<dbReference type="InterPro" id="IPR020846">
    <property type="entry name" value="MFS_dom"/>
</dbReference>
<feature type="transmembrane region" description="Helical" evidence="6">
    <location>
        <begin position="49"/>
        <end position="73"/>
    </location>
</feature>
<dbReference type="SUPFAM" id="SSF103473">
    <property type="entry name" value="MFS general substrate transporter"/>
    <property type="match status" value="1"/>
</dbReference>
<feature type="transmembrane region" description="Helical" evidence="6">
    <location>
        <begin position="325"/>
        <end position="345"/>
    </location>
</feature>
<feature type="transmembrane region" description="Helical" evidence="6">
    <location>
        <begin position="205"/>
        <end position="232"/>
    </location>
</feature>
<feature type="transmembrane region" description="Helical" evidence="6">
    <location>
        <begin position="146"/>
        <end position="166"/>
    </location>
</feature>
<dbReference type="PANTHER" id="PTHR23511">
    <property type="entry name" value="SYNAPTIC VESICLE GLYCOPROTEIN 2"/>
    <property type="match status" value="1"/>
</dbReference>
<name>A0A0D3K8K1_EMIH1</name>
<evidence type="ECO:0000256" key="6">
    <source>
        <dbReference type="SAM" id="Phobius"/>
    </source>
</evidence>
<feature type="transmembrane region" description="Helical" evidence="6">
    <location>
        <begin position="178"/>
        <end position="199"/>
    </location>
</feature>
<comment type="subcellular location">
    <subcellularLocation>
        <location evidence="1">Membrane</location>
        <topology evidence="1">Multi-pass membrane protein</topology>
    </subcellularLocation>
</comment>
<keyword evidence="5 6" id="KW-0472">Membrane</keyword>
<dbReference type="GO" id="GO:0016020">
    <property type="term" value="C:membrane"/>
    <property type="evidence" value="ECO:0007669"/>
    <property type="project" value="UniProtKB-SubCell"/>
</dbReference>
<reference evidence="8" key="2">
    <citation type="submission" date="2024-10" db="UniProtKB">
        <authorList>
            <consortium name="EnsemblProtists"/>
        </authorList>
    </citation>
    <scope>IDENTIFICATION</scope>
</reference>
<evidence type="ECO:0000256" key="3">
    <source>
        <dbReference type="ARBA" id="ARBA00022692"/>
    </source>
</evidence>
<dbReference type="KEGG" id="ehx:EMIHUDRAFT_449507"/>
<dbReference type="InterPro" id="IPR036259">
    <property type="entry name" value="MFS_trans_sf"/>
</dbReference>
<dbReference type="eggNOG" id="KOG0253">
    <property type="taxonomic scope" value="Eukaryota"/>
</dbReference>
<dbReference type="RefSeq" id="XP_005784515.1">
    <property type="nucleotide sequence ID" value="XM_005784458.1"/>
</dbReference>
<feature type="transmembrane region" description="Helical" evidence="6">
    <location>
        <begin position="117"/>
        <end position="134"/>
    </location>
</feature>
<accession>A0A0D3K8K1</accession>
<protein>
    <recommendedName>
        <fullName evidence="7">Major facilitator superfamily (MFS) profile domain-containing protein</fullName>
    </recommendedName>
</protein>
<feature type="transmembrane region" description="Helical" evidence="6">
    <location>
        <begin position="244"/>
        <end position="262"/>
    </location>
</feature>
<evidence type="ECO:0000313" key="9">
    <source>
        <dbReference type="Proteomes" id="UP000013827"/>
    </source>
</evidence>
<keyword evidence="9" id="KW-1185">Reference proteome</keyword>
<dbReference type="Gene3D" id="1.20.1250.20">
    <property type="entry name" value="MFS general substrate transporter like domains"/>
    <property type="match status" value="1"/>
</dbReference>
<keyword evidence="4 6" id="KW-1133">Transmembrane helix</keyword>
<evidence type="ECO:0000259" key="7">
    <source>
        <dbReference type="PROSITE" id="PS50850"/>
    </source>
</evidence>
<dbReference type="GO" id="GO:0022857">
    <property type="term" value="F:transmembrane transporter activity"/>
    <property type="evidence" value="ECO:0007669"/>
    <property type="project" value="InterPro"/>
</dbReference>
<dbReference type="PROSITE" id="PS50850">
    <property type="entry name" value="MFS"/>
    <property type="match status" value="1"/>
</dbReference>
<evidence type="ECO:0000256" key="2">
    <source>
        <dbReference type="ARBA" id="ARBA00022448"/>
    </source>
</evidence>
<dbReference type="HOGENOM" id="CLU_795548_0_0_1"/>
<organism evidence="8 9">
    <name type="scientific">Emiliania huxleyi (strain CCMP1516)</name>
    <dbReference type="NCBI Taxonomy" id="280463"/>
    <lineage>
        <taxon>Eukaryota</taxon>
        <taxon>Haptista</taxon>
        <taxon>Haptophyta</taxon>
        <taxon>Prymnesiophyceae</taxon>
        <taxon>Isochrysidales</taxon>
        <taxon>Noelaerhabdaceae</taxon>
        <taxon>Emiliania</taxon>
    </lineage>
</organism>
<keyword evidence="2" id="KW-0813">Transport</keyword>
<feature type="domain" description="Major facilitator superfamily (MFS) profile" evidence="7">
    <location>
        <begin position="38"/>
        <end position="349"/>
    </location>
</feature>
<proteinExistence type="predicted"/>
<dbReference type="InterPro" id="IPR011701">
    <property type="entry name" value="MFS"/>
</dbReference>
<evidence type="ECO:0000256" key="1">
    <source>
        <dbReference type="ARBA" id="ARBA00004141"/>
    </source>
</evidence>
<evidence type="ECO:0000313" key="8">
    <source>
        <dbReference type="EnsemblProtists" id="EOD32086"/>
    </source>
</evidence>
<reference evidence="9" key="1">
    <citation type="journal article" date="2013" name="Nature">
        <title>Pan genome of the phytoplankton Emiliania underpins its global distribution.</title>
        <authorList>
            <person name="Read B.A."/>
            <person name="Kegel J."/>
            <person name="Klute M.J."/>
            <person name="Kuo A."/>
            <person name="Lefebvre S.C."/>
            <person name="Maumus F."/>
            <person name="Mayer C."/>
            <person name="Miller J."/>
            <person name="Monier A."/>
            <person name="Salamov A."/>
            <person name="Young J."/>
            <person name="Aguilar M."/>
            <person name="Claverie J.M."/>
            <person name="Frickenhaus S."/>
            <person name="Gonzalez K."/>
            <person name="Herman E.K."/>
            <person name="Lin Y.C."/>
            <person name="Napier J."/>
            <person name="Ogata H."/>
            <person name="Sarno A.F."/>
            <person name="Shmutz J."/>
            <person name="Schroeder D."/>
            <person name="de Vargas C."/>
            <person name="Verret F."/>
            <person name="von Dassow P."/>
            <person name="Valentin K."/>
            <person name="Van de Peer Y."/>
            <person name="Wheeler G."/>
            <person name="Dacks J.B."/>
            <person name="Delwiche C.F."/>
            <person name="Dyhrman S.T."/>
            <person name="Glockner G."/>
            <person name="John U."/>
            <person name="Richards T."/>
            <person name="Worden A.Z."/>
            <person name="Zhang X."/>
            <person name="Grigoriev I.V."/>
            <person name="Allen A.E."/>
            <person name="Bidle K."/>
            <person name="Borodovsky M."/>
            <person name="Bowler C."/>
            <person name="Brownlee C."/>
            <person name="Cock J.M."/>
            <person name="Elias M."/>
            <person name="Gladyshev V.N."/>
            <person name="Groth M."/>
            <person name="Guda C."/>
            <person name="Hadaegh A."/>
            <person name="Iglesias-Rodriguez M.D."/>
            <person name="Jenkins J."/>
            <person name="Jones B.M."/>
            <person name="Lawson T."/>
            <person name="Leese F."/>
            <person name="Lindquist E."/>
            <person name="Lobanov A."/>
            <person name="Lomsadze A."/>
            <person name="Malik S.B."/>
            <person name="Marsh M.E."/>
            <person name="Mackinder L."/>
            <person name="Mock T."/>
            <person name="Mueller-Roeber B."/>
            <person name="Pagarete A."/>
            <person name="Parker M."/>
            <person name="Probert I."/>
            <person name="Quesneville H."/>
            <person name="Raines C."/>
            <person name="Rensing S.A."/>
            <person name="Riano-Pachon D.M."/>
            <person name="Richier S."/>
            <person name="Rokitta S."/>
            <person name="Shiraiwa Y."/>
            <person name="Soanes D.M."/>
            <person name="van der Giezen M."/>
            <person name="Wahlund T.M."/>
            <person name="Williams B."/>
            <person name="Wilson W."/>
            <person name="Wolfe G."/>
            <person name="Wurch L.L."/>
        </authorList>
    </citation>
    <scope>NUCLEOTIDE SEQUENCE</scope>
</reference>
<dbReference type="EnsemblProtists" id="EOD32086">
    <property type="protein sequence ID" value="EOD32086"/>
    <property type="gene ID" value="EMIHUDRAFT_449507"/>
</dbReference>
<evidence type="ECO:0000256" key="5">
    <source>
        <dbReference type="ARBA" id="ARBA00023136"/>
    </source>
</evidence>
<dbReference type="GeneID" id="17277358"/>
<dbReference type="PaxDb" id="2903-EOD32086"/>